<reference evidence="2" key="1">
    <citation type="submission" date="2015-07" db="EMBL/GenBank/DDBJ databases">
        <title>Adaptation to a free-living lifestyle via gene acquisitions in the diplomonad Trepomonas sp. PC1.</title>
        <authorList>
            <person name="Xu F."/>
            <person name="Jerlstrom-Hultqvist J."/>
            <person name="Kolisko M."/>
            <person name="Simpson A.G.B."/>
            <person name="Roger A.J."/>
            <person name="Svard S.G."/>
            <person name="Andersson J.O."/>
        </authorList>
    </citation>
    <scope>NUCLEOTIDE SEQUENCE</scope>
    <source>
        <strain evidence="2">PC1</strain>
    </source>
</reference>
<evidence type="ECO:0000313" key="2">
    <source>
        <dbReference type="EMBL" id="JAP94089.1"/>
    </source>
</evidence>
<feature type="transmembrane region" description="Helical" evidence="1">
    <location>
        <begin position="153"/>
        <end position="174"/>
    </location>
</feature>
<name>A0A146KFM5_9EUKA</name>
<keyword evidence="1" id="KW-1133">Transmembrane helix</keyword>
<feature type="transmembrane region" description="Helical" evidence="1">
    <location>
        <begin position="269"/>
        <end position="288"/>
    </location>
</feature>
<organism evidence="2">
    <name type="scientific">Trepomonas sp. PC1</name>
    <dbReference type="NCBI Taxonomy" id="1076344"/>
    <lineage>
        <taxon>Eukaryota</taxon>
        <taxon>Metamonada</taxon>
        <taxon>Diplomonadida</taxon>
        <taxon>Hexamitidae</taxon>
        <taxon>Hexamitinae</taxon>
        <taxon>Trepomonas</taxon>
    </lineage>
</organism>
<keyword evidence="1 2" id="KW-0812">Transmembrane</keyword>
<dbReference type="GO" id="GO:0016020">
    <property type="term" value="C:membrane"/>
    <property type="evidence" value="ECO:0007669"/>
    <property type="project" value="TreeGrafter"/>
</dbReference>
<evidence type="ECO:0000256" key="1">
    <source>
        <dbReference type="SAM" id="Phobius"/>
    </source>
</evidence>
<protein>
    <submittedName>
        <fullName evidence="2">Transmembrane domain-containing protein</fullName>
    </submittedName>
</protein>
<dbReference type="AlphaFoldDB" id="A0A146KFM5"/>
<dbReference type="PANTHER" id="PTHR13146">
    <property type="match status" value="1"/>
</dbReference>
<dbReference type="SUPFAM" id="SSF103481">
    <property type="entry name" value="Multidrug resistance efflux transporter EmrE"/>
    <property type="match status" value="1"/>
</dbReference>
<feature type="non-terminal residue" evidence="2">
    <location>
        <position position="1"/>
    </location>
</feature>
<feature type="transmembrane region" description="Helical" evidence="1">
    <location>
        <begin position="300"/>
        <end position="319"/>
    </location>
</feature>
<feature type="transmembrane region" description="Helical" evidence="1">
    <location>
        <begin position="7"/>
        <end position="27"/>
    </location>
</feature>
<keyword evidence="1" id="KW-0472">Membrane</keyword>
<feature type="transmembrane region" description="Helical" evidence="1">
    <location>
        <begin position="126"/>
        <end position="146"/>
    </location>
</feature>
<proteinExistence type="predicted"/>
<gene>
    <name evidence="2" type="ORF">TPC1_13381</name>
</gene>
<dbReference type="EMBL" id="GDID01002517">
    <property type="protein sequence ID" value="JAP94089.1"/>
    <property type="molecule type" value="Transcribed_RNA"/>
</dbReference>
<feature type="transmembrane region" description="Helical" evidence="1">
    <location>
        <begin position="94"/>
        <end position="120"/>
    </location>
</feature>
<accession>A0A146KFM5</accession>
<sequence>KKQPNKFFAAMIIGGMLSFGTLNTVVKKIMYDSDGINMDGTFEAYKKPWWCTLIMFLGESMCILVYYIIKASRKGDIKPDDKYIRKDPTSGMGYLRFCALVTLLSTCDLIQTTLTGIGLLWCPASITQILRGFLIVFVMGAARIFLKRVPKTFQLFGVTCSLIGLIFVGINAILNAGSLNAKLGNIIGGICLTLFAQVFSSVQFVFEEKFMKGKYDIPSLYLVGFEGIFGALLCIFVFLPIMYVVPGSDHGSYENFINSAYMMFNNPTLLGLQLLYFVSISFFNFMAMTISKMLSATHRALIDALRTASVWVVMVIVYYATVNSKPAHGERPFGEELNWYSFLEGFGFVCMIGGTLIHNNVGQLGMNLMTKFKIHQGEVGFCKCERKAQYQQIEEDVTNDLESQK</sequence>
<feature type="transmembrane region" description="Helical" evidence="1">
    <location>
        <begin position="339"/>
        <end position="361"/>
    </location>
</feature>
<dbReference type="PANTHER" id="PTHR13146:SF0">
    <property type="entry name" value="SOLUTE CARRIER FAMILY 35 MEMBER F6"/>
    <property type="match status" value="1"/>
</dbReference>
<dbReference type="InterPro" id="IPR037185">
    <property type="entry name" value="EmrE-like"/>
</dbReference>
<feature type="transmembrane region" description="Helical" evidence="1">
    <location>
        <begin position="186"/>
        <end position="206"/>
    </location>
</feature>
<feature type="transmembrane region" description="Helical" evidence="1">
    <location>
        <begin position="218"/>
        <end position="245"/>
    </location>
</feature>
<feature type="transmembrane region" description="Helical" evidence="1">
    <location>
        <begin position="47"/>
        <end position="69"/>
    </location>
</feature>